<feature type="compositionally biased region" description="Basic and acidic residues" evidence="1">
    <location>
        <begin position="714"/>
        <end position="724"/>
    </location>
</feature>
<comment type="caution">
    <text evidence="2">The sequence shown here is derived from an EMBL/GenBank/DDBJ whole genome shotgun (WGS) entry which is preliminary data.</text>
</comment>
<reference evidence="2 3" key="1">
    <citation type="submission" date="2018-12" db="EMBL/GenBank/DDBJ databases">
        <title>Venturia inaequalis Genome Resource.</title>
        <authorList>
            <person name="Lichtner F.J."/>
        </authorList>
    </citation>
    <scope>NUCLEOTIDE SEQUENCE [LARGE SCALE GENOMIC DNA]</scope>
    <source>
        <strain evidence="2 3">120213</strain>
    </source>
</reference>
<feature type="region of interest" description="Disordered" evidence="1">
    <location>
        <begin position="674"/>
        <end position="724"/>
    </location>
</feature>
<name>A0A8H3UMB0_VENIN</name>
<dbReference type="OrthoDB" id="5307331at2759"/>
<feature type="region of interest" description="Disordered" evidence="1">
    <location>
        <begin position="256"/>
        <end position="362"/>
    </location>
</feature>
<organism evidence="2 3">
    <name type="scientific">Venturia inaequalis</name>
    <name type="common">Apple scab fungus</name>
    <dbReference type="NCBI Taxonomy" id="5025"/>
    <lineage>
        <taxon>Eukaryota</taxon>
        <taxon>Fungi</taxon>
        <taxon>Dikarya</taxon>
        <taxon>Ascomycota</taxon>
        <taxon>Pezizomycotina</taxon>
        <taxon>Dothideomycetes</taxon>
        <taxon>Pleosporomycetidae</taxon>
        <taxon>Venturiales</taxon>
        <taxon>Venturiaceae</taxon>
        <taxon>Venturia</taxon>
    </lineage>
</organism>
<feature type="compositionally biased region" description="Acidic residues" evidence="1">
    <location>
        <begin position="322"/>
        <end position="337"/>
    </location>
</feature>
<feature type="compositionally biased region" description="Polar residues" evidence="1">
    <location>
        <begin position="288"/>
        <end position="307"/>
    </location>
</feature>
<evidence type="ECO:0000313" key="2">
    <source>
        <dbReference type="EMBL" id="KAE9971284.1"/>
    </source>
</evidence>
<gene>
    <name evidence="2" type="ORF">EG328_005748</name>
</gene>
<sequence>MENAIFQQEQHISTLSGHSWESLDNSLLVDPDLYFNNADESTGLLDAQSPLSMPEDFDHFVDAVDWKALGDAQFNVYPSVAMEAVAQDIHTPLVETYTHPIVPAPNTFAADLSPQNATLRNESNAFEDPDFQFQTTYTYPDPLESTIPVQEPYFNSSHMSSMHQTFNPTEGTSNPFTSAFGFEDLDGLGSGFPENSNAQLDAPFYGASEAMPFAHDRSLDSSLMQHLASVDDHHNDHIPSFAGEQAYQTFPTPPNSFHSPYSATTPGQYMYNSNTNDQPGYIHPHTFPSETSSVSTGLNHFSPNLRATSPYYPGQASPLPSQDEDEDSGSEYSEEQENCSKIPNRRRVITRKGSKEKPRIPKDKPWIRINRETRGGTSRTLKINNYNPDEMYEQLPHPIGPWSAGHSKRKFEYSSHHELADREMTIARLKQFIQCHPRTDDCKLTLYIQRTPADSKRRYGSDQTERCRFEDCPARLYGKSVASRGLITPGNYRVAFDEFSYGYGTNKGSRADPFKVAFFVHLYCLERFLDFPALCRLDNISVEADHRQAMPSEPNAKFGAALLGPELKIAASFIDSCRSGNLRSPNGEWTNYPHHTKIGSEIKWKDHYDTLNYRLQNSKNTIRSSKVQRQGKLTNIAMHCGNLDVVHKAMKEMYNTQADVPGWRYTDKHGVFTGERNDPPEGWILDPREPVKPPRPRQKRHVEEIESDEEDENERTNKMARRGEYTYGDADGIHQTGLENGYSTRNDYLANAFCTPAVYNSELH</sequence>
<protein>
    <submittedName>
        <fullName evidence="2">Uncharacterized protein</fullName>
    </submittedName>
</protein>
<dbReference type="AlphaFoldDB" id="A0A8H3UMB0"/>
<dbReference type="Proteomes" id="UP000447873">
    <property type="component" value="Unassembled WGS sequence"/>
</dbReference>
<proteinExistence type="predicted"/>
<feature type="compositionally biased region" description="Basic and acidic residues" evidence="1">
    <location>
        <begin position="353"/>
        <end position="362"/>
    </location>
</feature>
<feature type="compositionally biased region" description="Basic residues" evidence="1">
    <location>
        <begin position="343"/>
        <end position="352"/>
    </location>
</feature>
<evidence type="ECO:0000313" key="3">
    <source>
        <dbReference type="Proteomes" id="UP000447873"/>
    </source>
</evidence>
<feature type="compositionally biased region" description="Polar residues" evidence="1">
    <location>
        <begin position="256"/>
        <end position="278"/>
    </location>
</feature>
<evidence type="ECO:0000256" key="1">
    <source>
        <dbReference type="SAM" id="MobiDB-lite"/>
    </source>
</evidence>
<accession>A0A8H3UMB0</accession>
<dbReference type="EMBL" id="WNWS01000303">
    <property type="protein sequence ID" value="KAE9971284.1"/>
    <property type="molecule type" value="Genomic_DNA"/>
</dbReference>